<keyword evidence="1" id="KW-1133">Transmembrane helix</keyword>
<name>A0A6M3KY35_9ZZZZ</name>
<evidence type="ECO:0000256" key="1">
    <source>
        <dbReference type="SAM" id="Phobius"/>
    </source>
</evidence>
<keyword evidence="1" id="KW-0472">Membrane</keyword>
<gene>
    <name evidence="2" type="ORF">MM415B02064_0008</name>
</gene>
<keyword evidence="1" id="KW-0812">Transmembrane</keyword>
<organism evidence="2">
    <name type="scientific">viral metagenome</name>
    <dbReference type="NCBI Taxonomy" id="1070528"/>
    <lineage>
        <taxon>unclassified sequences</taxon>
        <taxon>metagenomes</taxon>
        <taxon>organismal metagenomes</taxon>
    </lineage>
</organism>
<dbReference type="AlphaFoldDB" id="A0A6M3KY35"/>
<evidence type="ECO:0000313" key="2">
    <source>
        <dbReference type="EMBL" id="QJA86491.1"/>
    </source>
</evidence>
<proteinExistence type="predicted"/>
<feature type="transmembrane region" description="Helical" evidence="1">
    <location>
        <begin position="21"/>
        <end position="47"/>
    </location>
</feature>
<reference evidence="2" key="1">
    <citation type="submission" date="2020-03" db="EMBL/GenBank/DDBJ databases">
        <title>The deep terrestrial virosphere.</title>
        <authorList>
            <person name="Holmfeldt K."/>
            <person name="Nilsson E."/>
            <person name="Simone D."/>
            <person name="Lopez-Fernandez M."/>
            <person name="Wu X."/>
            <person name="de Brujin I."/>
            <person name="Lundin D."/>
            <person name="Andersson A."/>
            <person name="Bertilsson S."/>
            <person name="Dopson M."/>
        </authorList>
    </citation>
    <scope>NUCLEOTIDE SEQUENCE</scope>
    <source>
        <strain evidence="2">MM415B02064</strain>
    </source>
</reference>
<dbReference type="EMBL" id="MT142638">
    <property type="protein sequence ID" value="QJA86491.1"/>
    <property type="molecule type" value="Genomic_DNA"/>
</dbReference>
<accession>A0A6M3KY35</accession>
<protein>
    <submittedName>
        <fullName evidence="2">Uncharacterized protein</fullName>
    </submittedName>
</protein>
<sequence>MNKVYEHIVTLLINADDLVEISIALSFFIIALVIILFIIGAGITAIINAIKEGGNES</sequence>